<keyword evidence="3" id="KW-0349">Heme</keyword>
<evidence type="ECO:0000256" key="2">
    <source>
        <dbReference type="ARBA" id="ARBA00004370"/>
    </source>
</evidence>
<evidence type="ECO:0000256" key="5">
    <source>
        <dbReference type="ARBA" id="ARBA00022723"/>
    </source>
</evidence>
<keyword evidence="10" id="KW-0472">Membrane</keyword>
<evidence type="ECO:0000256" key="4">
    <source>
        <dbReference type="ARBA" id="ARBA00022692"/>
    </source>
</evidence>
<keyword evidence="5" id="KW-0479">Metal-binding</keyword>
<dbReference type="GO" id="GO:0016020">
    <property type="term" value="C:membrane"/>
    <property type="evidence" value="ECO:0007669"/>
    <property type="project" value="UniProtKB-SubCell"/>
</dbReference>
<keyword evidence="8" id="KW-0408">Iron</keyword>
<reference evidence="11 12" key="1">
    <citation type="journal article" date="2022" name="G3 (Bethesda)">
        <title>Whole-genome sequence and methylome profiling of the almond [Prunus dulcis (Mill.) D.A. Webb] cultivar 'Nonpareil'.</title>
        <authorList>
            <person name="D'Amico-Willman K.M."/>
            <person name="Ouma W.Z."/>
            <person name="Meulia T."/>
            <person name="Sideli G.M."/>
            <person name="Gradziel T.M."/>
            <person name="Fresnedo-Ramirez J."/>
        </authorList>
    </citation>
    <scope>NUCLEOTIDE SEQUENCE [LARGE SCALE GENOMIC DNA]</scope>
    <source>
        <strain evidence="11">Clone GOH B32 T37-40</strain>
    </source>
</reference>
<keyword evidence="6" id="KW-1133">Transmembrane helix</keyword>
<comment type="caution">
    <text evidence="11">The sequence shown here is derived from an EMBL/GenBank/DDBJ whole genome shotgun (WGS) entry which is preliminary data.</text>
</comment>
<dbReference type="PANTHER" id="PTHR47947:SF26">
    <property type="entry name" value="CYTOCHROME P450"/>
    <property type="match status" value="1"/>
</dbReference>
<protein>
    <submittedName>
        <fullName evidence="11">Uncharacterized protein</fullName>
    </submittedName>
</protein>
<gene>
    <name evidence="11" type="ORF">L3X38_034361</name>
</gene>
<evidence type="ECO:0000256" key="3">
    <source>
        <dbReference type="ARBA" id="ARBA00022617"/>
    </source>
</evidence>
<evidence type="ECO:0000256" key="1">
    <source>
        <dbReference type="ARBA" id="ARBA00001971"/>
    </source>
</evidence>
<keyword evidence="12" id="KW-1185">Reference proteome</keyword>
<keyword evidence="4" id="KW-0812">Transmembrane</keyword>
<dbReference type="PANTHER" id="PTHR47947">
    <property type="entry name" value="CYTOCHROME P450 82C3-RELATED"/>
    <property type="match status" value="1"/>
</dbReference>
<dbReference type="GO" id="GO:0004497">
    <property type="term" value="F:monooxygenase activity"/>
    <property type="evidence" value="ECO:0007669"/>
    <property type="project" value="UniProtKB-KW"/>
</dbReference>
<dbReference type="Proteomes" id="UP001054821">
    <property type="component" value="Chromosome 6"/>
</dbReference>
<proteinExistence type="predicted"/>
<comment type="cofactor">
    <cofactor evidence="1">
        <name>heme</name>
        <dbReference type="ChEBI" id="CHEBI:30413"/>
    </cofactor>
</comment>
<name>A0AAD4VJC6_PRUDU</name>
<sequence length="90" mass="10193">MMMKLGERTDVFLQGLIDEHQMKKRGLALERALAQRVVGLTLGSLIQCFERERVSEKVVDMTEGEGLTMPKLVPLEAMCKARTVVKKVLY</sequence>
<dbReference type="InterPro" id="IPR050651">
    <property type="entry name" value="Plant_Cytochrome_P450_Monoox"/>
</dbReference>
<dbReference type="AlphaFoldDB" id="A0AAD4VJC6"/>
<keyword evidence="9" id="KW-0503">Monooxygenase</keyword>
<accession>A0AAD4VJC6</accession>
<evidence type="ECO:0000313" key="11">
    <source>
        <dbReference type="EMBL" id="KAI5325287.1"/>
    </source>
</evidence>
<dbReference type="GO" id="GO:0046872">
    <property type="term" value="F:metal ion binding"/>
    <property type="evidence" value="ECO:0007669"/>
    <property type="project" value="UniProtKB-KW"/>
</dbReference>
<evidence type="ECO:0000313" key="12">
    <source>
        <dbReference type="Proteomes" id="UP001054821"/>
    </source>
</evidence>
<keyword evidence="7" id="KW-0560">Oxidoreductase</keyword>
<evidence type="ECO:0000256" key="10">
    <source>
        <dbReference type="ARBA" id="ARBA00023136"/>
    </source>
</evidence>
<evidence type="ECO:0000256" key="8">
    <source>
        <dbReference type="ARBA" id="ARBA00023004"/>
    </source>
</evidence>
<organism evidence="11 12">
    <name type="scientific">Prunus dulcis</name>
    <name type="common">Almond</name>
    <name type="synonym">Amygdalus dulcis</name>
    <dbReference type="NCBI Taxonomy" id="3755"/>
    <lineage>
        <taxon>Eukaryota</taxon>
        <taxon>Viridiplantae</taxon>
        <taxon>Streptophyta</taxon>
        <taxon>Embryophyta</taxon>
        <taxon>Tracheophyta</taxon>
        <taxon>Spermatophyta</taxon>
        <taxon>Magnoliopsida</taxon>
        <taxon>eudicotyledons</taxon>
        <taxon>Gunneridae</taxon>
        <taxon>Pentapetalae</taxon>
        <taxon>rosids</taxon>
        <taxon>fabids</taxon>
        <taxon>Rosales</taxon>
        <taxon>Rosaceae</taxon>
        <taxon>Amygdaloideae</taxon>
        <taxon>Amygdaleae</taxon>
        <taxon>Prunus</taxon>
    </lineage>
</organism>
<comment type="subcellular location">
    <subcellularLocation>
        <location evidence="2">Membrane</location>
    </subcellularLocation>
</comment>
<evidence type="ECO:0000256" key="9">
    <source>
        <dbReference type="ARBA" id="ARBA00023033"/>
    </source>
</evidence>
<evidence type="ECO:0000256" key="7">
    <source>
        <dbReference type="ARBA" id="ARBA00023002"/>
    </source>
</evidence>
<evidence type="ECO:0000256" key="6">
    <source>
        <dbReference type="ARBA" id="ARBA00022989"/>
    </source>
</evidence>
<dbReference type="EMBL" id="JAJFAZ020000006">
    <property type="protein sequence ID" value="KAI5325287.1"/>
    <property type="molecule type" value="Genomic_DNA"/>
</dbReference>